<feature type="domain" description="DUF397" evidence="1">
    <location>
        <begin position="46"/>
        <end position="97"/>
    </location>
</feature>
<sequence length="110" mass="11955">MPQHSSKGAALCWTGWKAQPSSLTRPVTSFAVSHKASERTKMSTLSWQKSSYSEYGSSCVYVSPGPTGRIHLRESDDPDVILSTTPARLRPLISRIKAGDLTPAPDRADP</sequence>
<keyword evidence="3" id="KW-1185">Reference proteome</keyword>
<evidence type="ECO:0000313" key="2">
    <source>
        <dbReference type="EMBL" id="MDT0451577.1"/>
    </source>
</evidence>
<name>A0ABU2SRE7_9ACTN</name>
<proteinExistence type="predicted"/>
<protein>
    <submittedName>
        <fullName evidence="2">DUF397 domain-containing protein</fullName>
    </submittedName>
</protein>
<dbReference type="Pfam" id="PF04149">
    <property type="entry name" value="DUF397"/>
    <property type="match status" value="1"/>
</dbReference>
<accession>A0ABU2SRE7</accession>
<dbReference type="EMBL" id="JAVRFI010000014">
    <property type="protein sequence ID" value="MDT0451577.1"/>
    <property type="molecule type" value="Genomic_DNA"/>
</dbReference>
<dbReference type="RefSeq" id="WP_311613068.1">
    <property type="nucleotide sequence ID" value="NZ_JAVRFI010000014.1"/>
</dbReference>
<evidence type="ECO:0000259" key="1">
    <source>
        <dbReference type="Pfam" id="PF04149"/>
    </source>
</evidence>
<reference evidence="2" key="1">
    <citation type="submission" date="2024-05" db="EMBL/GenBank/DDBJ databases">
        <title>30 novel species of actinomycetes from the DSMZ collection.</title>
        <authorList>
            <person name="Nouioui I."/>
        </authorList>
    </citation>
    <scope>NUCLEOTIDE SEQUENCE</scope>
    <source>
        <strain evidence="2">DSM 40473</strain>
    </source>
</reference>
<dbReference type="InterPro" id="IPR007278">
    <property type="entry name" value="DUF397"/>
</dbReference>
<gene>
    <name evidence="2" type="ORF">RM609_21185</name>
</gene>
<dbReference type="Proteomes" id="UP001180531">
    <property type="component" value="Unassembled WGS sequence"/>
</dbReference>
<organism evidence="2 3">
    <name type="scientific">Streptomyces hesseae</name>
    <dbReference type="NCBI Taxonomy" id="3075519"/>
    <lineage>
        <taxon>Bacteria</taxon>
        <taxon>Bacillati</taxon>
        <taxon>Actinomycetota</taxon>
        <taxon>Actinomycetes</taxon>
        <taxon>Kitasatosporales</taxon>
        <taxon>Streptomycetaceae</taxon>
        <taxon>Streptomyces</taxon>
    </lineage>
</organism>
<evidence type="ECO:0000313" key="3">
    <source>
        <dbReference type="Proteomes" id="UP001180531"/>
    </source>
</evidence>
<comment type="caution">
    <text evidence="2">The sequence shown here is derived from an EMBL/GenBank/DDBJ whole genome shotgun (WGS) entry which is preliminary data.</text>
</comment>